<gene>
    <name evidence="2" type="ORF">H8K52_09755</name>
</gene>
<dbReference type="Proteomes" id="UP000648257">
    <property type="component" value="Unassembled WGS sequence"/>
</dbReference>
<dbReference type="Gene3D" id="3.40.1580.10">
    <property type="entry name" value="SMI1/KNR4-like"/>
    <property type="match status" value="1"/>
</dbReference>
<dbReference type="InterPro" id="IPR018958">
    <property type="entry name" value="Knr4/Smi1-like_dom"/>
</dbReference>
<organism evidence="2 3">
    <name type="scientific">Undibacterium seohonense</name>
    <dbReference type="NCBI Taxonomy" id="1344950"/>
    <lineage>
        <taxon>Bacteria</taxon>
        <taxon>Pseudomonadati</taxon>
        <taxon>Pseudomonadota</taxon>
        <taxon>Betaproteobacteria</taxon>
        <taxon>Burkholderiales</taxon>
        <taxon>Oxalobacteraceae</taxon>
        <taxon>Undibacterium</taxon>
    </lineage>
</organism>
<proteinExistence type="predicted"/>
<feature type="domain" description="Knr4/Smi1-like" evidence="1">
    <location>
        <begin position="29"/>
        <end position="128"/>
    </location>
</feature>
<dbReference type="InterPro" id="IPR037883">
    <property type="entry name" value="Knr4/Smi1-like_sf"/>
</dbReference>
<evidence type="ECO:0000313" key="3">
    <source>
        <dbReference type="Proteomes" id="UP000648257"/>
    </source>
</evidence>
<dbReference type="SUPFAM" id="SSF160631">
    <property type="entry name" value="SMI1/KNR4-like"/>
    <property type="match status" value="1"/>
</dbReference>
<dbReference type="Pfam" id="PF09346">
    <property type="entry name" value="SMI1_KNR4"/>
    <property type="match status" value="1"/>
</dbReference>
<name>A0ABR6X4B6_9BURK</name>
<keyword evidence="3" id="KW-1185">Reference proteome</keyword>
<dbReference type="RefSeq" id="WP_186922714.1">
    <property type="nucleotide sequence ID" value="NZ_JACOFW010000009.1"/>
</dbReference>
<comment type="caution">
    <text evidence="2">The sequence shown here is derived from an EMBL/GenBank/DDBJ whole genome shotgun (WGS) entry which is preliminary data.</text>
</comment>
<evidence type="ECO:0000313" key="2">
    <source>
        <dbReference type="EMBL" id="MBC3807626.1"/>
    </source>
</evidence>
<accession>A0ABR6X4B6</accession>
<sequence length="173" mass="19679">MLIEESVLNKIVSARNKRHNPVFVPREKASEFDLQDAMDKLGIRVPESYAQFCAVLGVGDFNDDLRMFDPSELYTFDMPGVEFDGFVAISTDGLGNYLAFNPSEIAVEGEVAVYYCCHDPFGFGVASTSFCNFVQQLVENDFNYQELMENLSSFTEMEPPKVPQKSKPWWKVW</sequence>
<protein>
    <submittedName>
        <fullName evidence="2">SMI1/KNR4 family protein</fullName>
    </submittedName>
</protein>
<reference evidence="2 3" key="1">
    <citation type="submission" date="2020-08" db="EMBL/GenBank/DDBJ databases">
        <title>Novel species isolated from subtropical streams in China.</title>
        <authorList>
            <person name="Lu H."/>
        </authorList>
    </citation>
    <scope>NUCLEOTIDE SEQUENCE [LARGE SCALE GENOMIC DNA]</scope>
    <source>
        <strain evidence="2 3">KACC 16656</strain>
    </source>
</reference>
<dbReference type="EMBL" id="JACOFW010000009">
    <property type="protein sequence ID" value="MBC3807626.1"/>
    <property type="molecule type" value="Genomic_DNA"/>
</dbReference>
<evidence type="ECO:0000259" key="1">
    <source>
        <dbReference type="Pfam" id="PF09346"/>
    </source>
</evidence>